<evidence type="ECO:0000256" key="7">
    <source>
        <dbReference type="RuleBase" id="RU361156"/>
    </source>
</evidence>
<dbReference type="InterPro" id="IPR029058">
    <property type="entry name" value="AB_hydrolase_fold"/>
</dbReference>
<dbReference type="PANTHER" id="PTHR11802:SF479">
    <property type="entry name" value="CARBOXYPEPTIDASE"/>
    <property type="match status" value="1"/>
</dbReference>
<sequence length="473" mass="52794">MPTRPKPEYFVNGTGIPEVDFDIGESYAGLMPIGEDQSRSLYFWFFPTTNPQGKDDIVIWLNGGPGCSSLEGLLQENGPFIWQYGTYQPTKNYWTWANLTNIIWVEQPVGTGFSQGQPTEKNEDDVAKSFLGFFKNFIDTFALHSKNIYITGESYAGFYVPYIASAMLDQEDKDYLNVKGTLIYDPVLGNIGLQTDVVTVPYVDKWAELFNLNDSFTAEIYDSHKSCGYQDYIDKYLVYPPPDGSFPDPVEASTTTGCDLGTRVANAVFLVNPCFDVFQITTTCPVLWDVLGFPGSFNYLPAGTEIYFNRTDVQKAINAPLQEWNECVSGVLVSGDTSPPPAWSVYPSVIERSERSILAHGNLDYSLIDMGVRLVIQNMTWGGKQGFQEAPGKHKFFVPYHPEASQETLAAAGEMGIVHTERGLTWVETYLCGHMVPQYQPSAAYRQLEFLLGRIDSLTEKGDFTTQAGDYGN</sequence>
<keyword evidence="6" id="KW-0325">Glycoprotein</keyword>
<dbReference type="PROSITE" id="PS00131">
    <property type="entry name" value="CARBOXYPEPT_SER_SER"/>
    <property type="match status" value="1"/>
</dbReference>
<dbReference type="FunFam" id="3.40.50.1820:FF:000118">
    <property type="entry name" value="Carboxypeptidase"/>
    <property type="match status" value="1"/>
</dbReference>
<dbReference type="PRINTS" id="PR00724">
    <property type="entry name" value="CRBOXYPTASEC"/>
</dbReference>
<proteinExistence type="inferred from homology"/>
<dbReference type="GO" id="GO:0004185">
    <property type="term" value="F:serine-type carboxypeptidase activity"/>
    <property type="evidence" value="ECO:0007669"/>
    <property type="project" value="UniProtKB-UniRule"/>
</dbReference>
<dbReference type="GeneID" id="70186152"/>
<keyword evidence="3 7" id="KW-0645">Protease</keyword>
<evidence type="ECO:0000313" key="8">
    <source>
        <dbReference type="EMBL" id="KAH7032609.1"/>
    </source>
</evidence>
<comment type="similarity">
    <text evidence="1 7">Belongs to the peptidase S10 family.</text>
</comment>
<evidence type="ECO:0000256" key="5">
    <source>
        <dbReference type="ARBA" id="ARBA00022801"/>
    </source>
</evidence>
<dbReference type="InterPro" id="IPR001563">
    <property type="entry name" value="Peptidase_S10"/>
</dbReference>
<protein>
    <recommendedName>
        <fullName evidence="7">Carboxypeptidase</fullName>
        <ecNumber evidence="7">3.4.16.-</ecNumber>
    </recommendedName>
</protein>
<dbReference type="GO" id="GO:0006508">
    <property type="term" value="P:proteolysis"/>
    <property type="evidence" value="ECO:0007669"/>
    <property type="project" value="UniProtKB-KW"/>
</dbReference>
<reference evidence="8" key="1">
    <citation type="journal article" date="2021" name="Nat. Commun.">
        <title>Genetic determinants of endophytism in the Arabidopsis root mycobiome.</title>
        <authorList>
            <person name="Mesny F."/>
            <person name="Miyauchi S."/>
            <person name="Thiergart T."/>
            <person name="Pickel B."/>
            <person name="Atanasova L."/>
            <person name="Karlsson M."/>
            <person name="Huettel B."/>
            <person name="Barry K.W."/>
            <person name="Haridas S."/>
            <person name="Chen C."/>
            <person name="Bauer D."/>
            <person name="Andreopoulos W."/>
            <person name="Pangilinan J."/>
            <person name="LaButti K."/>
            <person name="Riley R."/>
            <person name="Lipzen A."/>
            <person name="Clum A."/>
            <person name="Drula E."/>
            <person name="Henrissat B."/>
            <person name="Kohler A."/>
            <person name="Grigoriev I.V."/>
            <person name="Martin F.M."/>
            <person name="Hacquard S."/>
        </authorList>
    </citation>
    <scope>NUCLEOTIDE SEQUENCE</scope>
    <source>
        <strain evidence="8">MPI-CAGE-CH-0230</strain>
    </source>
</reference>
<evidence type="ECO:0000256" key="1">
    <source>
        <dbReference type="ARBA" id="ARBA00009431"/>
    </source>
</evidence>
<evidence type="ECO:0000256" key="2">
    <source>
        <dbReference type="ARBA" id="ARBA00022645"/>
    </source>
</evidence>
<dbReference type="InterPro" id="IPR018202">
    <property type="entry name" value="Ser_caboxypep_ser_AS"/>
</dbReference>
<dbReference type="PANTHER" id="PTHR11802">
    <property type="entry name" value="SERINE PROTEASE FAMILY S10 SERINE CARBOXYPEPTIDASE"/>
    <property type="match status" value="1"/>
</dbReference>
<evidence type="ECO:0000256" key="6">
    <source>
        <dbReference type="ARBA" id="ARBA00023180"/>
    </source>
</evidence>
<keyword evidence="4" id="KW-0732">Signal</keyword>
<dbReference type="EC" id="3.4.16.-" evidence="7"/>
<dbReference type="Pfam" id="PF00450">
    <property type="entry name" value="Peptidase_S10"/>
    <property type="match status" value="1"/>
</dbReference>
<keyword evidence="2 7" id="KW-0121">Carboxypeptidase</keyword>
<comment type="caution">
    <text evidence="8">The sequence shown here is derived from an EMBL/GenBank/DDBJ whole genome shotgun (WGS) entry which is preliminary data.</text>
</comment>
<evidence type="ECO:0000256" key="3">
    <source>
        <dbReference type="ARBA" id="ARBA00022670"/>
    </source>
</evidence>
<dbReference type="Proteomes" id="UP000756346">
    <property type="component" value="Unassembled WGS sequence"/>
</dbReference>
<dbReference type="EMBL" id="JAGTJQ010000004">
    <property type="protein sequence ID" value="KAH7032609.1"/>
    <property type="molecule type" value="Genomic_DNA"/>
</dbReference>
<dbReference type="AlphaFoldDB" id="A0A9P8YA55"/>
<dbReference type="RefSeq" id="XP_046013441.1">
    <property type="nucleotide sequence ID" value="XM_046156606.1"/>
</dbReference>
<gene>
    <name evidence="8" type="ORF">B0I36DRAFT_347792</name>
</gene>
<name>A0A9P8YA55_9PEZI</name>
<evidence type="ECO:0000256" key="4">
    <source>
        <dbReference type="ARBA" id="ARBA00022729"/>
    </source>
</evidence>
<dbReference type="OrthoDB" id="443318at2759"/>
<keyword evidence="9" id="KW-1185">Reference proteome</keyword>
<dbReference type="Gene3D" id="3.40.50.1820">
    <property type="entry name" value="alpha/beta hydrolase"/>
    <property type="match status" value="1"/>
</dbReference>
<dbReference type="SUPFAM" id="SSF53474">
    <property type="entry name" value="alpha/beta-Hydrolases"/>
    <property type="match status" value="1"/>
</dbReference>
<evidence type="ECO:0000313" key="9">
    <source>
        <dbReference type="Proteomes" id="UP000756346"/>
    </source>
</evidence>
<organism evidence="8 9">
    <name type="scientific">Microdochium trichocladiopsis</name>
    <dbReference type="NCBI Taxonomy" id="1682393"/>
    <lineage>
        <taxon>Eukaryota</taxon>
        <taxon>Fungi</taxon>
        <taxon>Dikarya</taxon>
        <taxon>Ascomycota</taxon>
        <taxon>Pezizomycotina</taxon>
        <taxon>Sordariomycetes</taxon>
        <taxon>Xylariomycetidae</taxon>
        <taxon>Xylariales</taxon>
        <taxon>Microdochiaceae</taxon>
        <taxon>Microdochium</taxon>
    </lineage>
</organism>
<keyword evidence="5 7" id="KW-0378">Hydrolase</keyword>
<accession>A0A9P8YA55</accession>